<sequence length="40" mass="4528">MTFINIIEASTNLNGYRVVNIPLSKEWLVPGHPFSLPVIF</sequence>
<gene>
    <name evidence="1" type="ORF">XSR1_130014</name>
</gene>
<dbReference type="Proteomes" id="UP000019202">
    <property type="component" value="Unassembled WGS sequence"/>
</dbReference>
<name>W1ISH1_9GAMM</name>
<accession>W1ISH1</accession>
<proteinExistence type="predicted"/>
<organism evidence="1 2">
    <name type="scientific">Xenorhabdus szentirmaii DSM 16338</name>
    <dbReference type="NCBI Taxonomy" id="1427518"/>
    <lineage>
        <taxon>Bacteria</taxon>
        <taxon>Pseudomonadati</taxon>
        <taxon>Pseudomonadota</taxon>
        <taxon>Gammaproteobacteria</taxon>
        <taxon>Enterobacterales</taxon>
        <taxon>Morganellaceae</taxon>
        <taxon>Xenorhabdus</taxon>
    </lineage>
</organism>
<protein>
    <submittedName>
        <fullName evidence="1">Uncharacterized protein</fullName>
    </submittedName>
</protein>
<evidence type="ECO:0000313" key="2">
    <source>
        <dbReference type="Proteomes" id="UP000019202"/>
    </source>
</evidence>
<dbReference type="EMBL" id="CBXF010000035">
    <property type="protein sequence ID" value="CDL81407.1"/>
    <property type="molecule type" value="Genomic_DNA"/>
</dbReference>
<dbReference type="AlphaFoldDB" id="W1ISH1"/>
<evidence type="ECO:0000313" key="1">
    <source>
        <dbReference type="EMBL" id="CDL81407.1"/>
    </source>
</evidence>
<keyword evidence="2" id="KW-1185">Reference proteome</keyword>
<reference evidence="1" key="1">
    <citation type="submission" date="2013-11" db="EMBL/GenBank/DDBJ databases">
        <title>Draft genome sequence and annotation of the entomopathogenic bacteria, Xenorhabdus cabanillasi strain JM26 and Xenorhabdus szentirmai strain DSM 16338.</title>
        <authorList>
            <person name="Gualtieri M."/>
            <person name="Ogier J.C."/>
            <person name="Pages S."/>
            <person name="Givaudan A."/>
            <person name="Gaudriault S."/>
        </authorList>
    </citation>
    <scope>NUCLEOTIDE SEQUENCE [LARGE SCALE GENOMIC DNA]</scope>
    <source>
        <strain evidence="1">DSM 16338</strain>
    </source>
</reference>
<comment type="caution">
    <text evidence="1">The sequence shown here is derived from an EMBL/GenBank/DDBJ whole genome shotgun (WGS) entry which is preliminary data.</text>
</comment>